<evidence type="ECO:0000313" key="2">
    <source>
        <dbReference type="EMBL" id="ASU78955.1"/>
    </source>
</evidence>
<dbReference type="KEGG" id="aey:CDG81_12415"/>
<name>A0A223RSU8_9ACTN</name>
<keyword evidence="1" id="KW-0472">Membrane</keyword>
<evidence type="ECO:0000313" key="3">
    <source>
        <dbReference type="Proteomes" id="UP000215043"/>
    </source>
</evidence>
<keyword evidence="1" id="KW-1133">Transmembrane helix</keyword>
<keyword evidence="1" id="KW-0812">Transmembrane</keyword>
<proteinExistence type="predicted"/>
<reference evidence="2 3" key="1">
    <citation type="submission" date="2017-08" db="EMBL/GenBank/DDBJ databases">
        <title>The complete genome sequence of moderately halophilic actinomycete Actinopolyspora erythraea YIM 90600, the producer of novel erythromycin, novel actinopolysporins A-C and tubercidin.</title>
        <authorList>
            <person name="Yin M."/>
            <person name="Tang S."/>
        </authorList>
    </citation>
    <scope>NUCLEOTIDE SEQUENCE [LARGE SCALE GENOMIC DNA]</scope>
    <source>
        <strain evidence="2 3">YIM 90600</strain>
    </source>
</reference>
<organism evidence="2 3">
    <name type="scientific">Actinopolyspora erythraea</name>
    <dbReference type="NCBI Taxonomy" id="414996"/>
    <lineage>
        <taxon>Bacteria</taxon>
        <taxon>Bacillati</taxon>
        <taxon>Actinomycetota</taxon>
        <taxon>Actinomycetes</taxon>
        <taxon>Actinopolysporales</taxon>
        <taxon>Actinopolysporaceae</taxon>
        <taxon>Actinopolyspora</taxon>
    </lineage>
</organism>
<feature type="transmembrane region" description="Helical" evidence="1">
    <location>
        <begin position="47"/>
        <end position="66"/>
    </location>
</feature>
<dbReference type="AlphaFoldDB" id="A0A223RSU8"/>
<dbReference type="Proteomes" id="UP000215043">
    <property type="component" value="Chromosome"/>
</dbReference>
<evidence type="ECO:0000256" key="1">
    <source>
        <dbReference type="SAM" id="Phobius"/>
    </source>
</evidence>
<accession>A0A223RSU8</accession>
<protein>
    <submittedName>
        <fullName evidence="2">Uncharacterized protein</fullName>
    </submittedName>
</protein>
<sequence length="86" mass="9333">MKASSRTVWWFTAVCASLCGLTGLAAVAALALSYASGGPVSLELPMSFLWKSMLFGILTYIFRLIHHKALRQEAERAKRAGTATND</sequence>
<gene>
    <name evidence="2" type="ORF">CDG81_12415</name>
</gene>
<dbReference type="EMBL" id="CP022752">
    <property type="protein sequence ID" value="ASU78955.1"/>
    <property type="molecule type" value="Genomic_DNA"/>
</dbReference>